<dbReference type="InterPro" id="IPR051533">
    <property type="entry name" value="WaaL-like"/>
</dbReference>
<dbReference type="InterPro" id="IPR007016">
    <property type="entry name" value="O-antigen_ligase-rel_domated"/>
</dbReference>
<evidence type="ECO:0000256" key="2">
    <source>
        <dbReference type="ARBA" id="ARBA00022692"/>
    </source>
</evidence>
<reference evidence="7" key="1">
    <citation type="submission" date="2020-10" db="EMBL/GenBank/DDBJ databases">
        <title>Sequencing the genomes of 1000 actinobacteria strains.</title>
        <authorList>
            <person name="Klenk H.-P."/>
        </authorList>
    </citation>
    <scope>NUCLEOTIDE SEQUENCE</scope>
    <source>
        <strain evidence="7">DSM 45354</strain>
    </source>
</reference>
<dbReference type="GO" id="GO:0016874">
    <property type="term" value="F:ligase activity"/>
    <property type="evidence" value="ECO:0007669"/>
    <property type="project" value="UniProtKB-KW"/>
</dbReference>
<dbReference type="AlphaFoldDB" id="A0A927RJ11"/>
<evidence type="ECO:0000256" key="1">
    <source>
        <dbReference type="ARBA" id="ARBA00004141"/>
    </source>
</evidence>
<dbReference type="Proteomes" id="UP000638648">
    <property type="component" value="Unassembled WGS sequence"/>
</dbReference>
<keyword evidence="7" id="KW-0436">Ligase</keyword>
<evidence type="ECO:0000313" key="8">
    <source>
        <dbReference type="Proteomes" id="UP000638648"/>
    </source>
</evidence>
<feature type="domain" description="O-antigen ligase-related" evidence="6">
    <location>
        <begin position="231"/>
        <end position="360"/>
    </location>
</feature>
<dbReference type="PANTHER" id="PTHR37422:SF13">
    <property type="entry name" value="LIPOPOLYSACCHARIDE BIOSYNTHESIS PROTEIN PA4999-RELATED"/>
    <property type="match status" value="1"/>
</dbReference>
<keyword evidence="4 5" id="KW-0472">Membrane</keyword>
<feature type="transmembrane region" description="Helical" evidence="5">
    <location>
        <begin position="355"/>
        <end position="376"/>
    </location>
</feature>
<dbReference type="GO" id="GO:0016020">
    <property type="term" value="C:membrane"/>
    <property type="evidence" value="ECO:0007669"/>
    <property type="project" value="UniProtKB-SubCell"/>
</dbReference>
<dbReference type="RefSeq" id="WP_192749522.1">
    <property type="nucleotide sequence ID" value="NZ_BAABJL010000133.1"/>
</dbReference>
<protein>
    <submittedName>
        <fullName evidence="7">O-antigen ligase</fullName>
    </submittedName>
</protein>
<feature type="transmembrane region" description="Helical" evidence="5">
    <location>
        <begin position="113"/>
        <end position="131"/>
    </location>
</feature>
<keyword evidence="8" id="KW-1185">Reference proteome</keyword>
<comment type="subcellular location">
    <subcellularLocation>
        <location evidence="1">Membrane</location>
        <topology evidence="1">Multi-pass membrane protein</topology>
    </subcellularLocation>
</comment>
<dbReference type="Pfam" id="PF04932">
    <property type="entry name" value="Wzy_C"/>
    <property type="match status" value="1"/>
</dbReference>
<feature type="transmembrane region" description="Helical" evidence="5">
    <location>
        <begin position="199"/>
        <end position="219"/>
    </location>
</feature>
<keyword evidence="3 5" id="KW-1133">Transmembrane helix</keyword>
<evidence type="ECO:0000256" key="5">
    <source>
        <dbReference type="SAM" id="Phobius"/>
    </source>
</evidence>
<gene>
    <name evidence="7" type="ORF">HEB94_001981</name>
</gene>
<evidence type="ECO:0000313" key="7">
    <source>
        <dbReference type="EMBL" id="MBE1605133.1"/>
    </source>
</evidence>
<feature type="transmembrane region" description="Helical" evidence="5">
    <location>
        <begin position="82"/>
        <end position="101"/>
    </location>
</feature>
<evidence type="ECO:0000256" key="3">
    <source>
        <dbReference type="ARBA" id="ARBA00022989"/>
    </source>
</evidence>
<feature type="transmembrane region" description="Helical" evidence="5">
    <location>
        <begin position="266"/>
        <end position="285"/>
    </location>
</feature>
<dbReference type="PANTHER" id="PTHR37422">
    <property type="entry name" value="TEICHURONIC ACID BIOSYNTHESIS PROTEIN TUAE"/>
    <property type="match status" value="1"/>
</dbReference>
<evidence type="ECO:0000259" key="6">
    <source>
        <dbReference type="Pfam" id="PF04932"/>
    </source>
</evidence>
<comment type="caution">
    <text evidence="7">The sequence shown here is derived from an EMBL/GenBank/DDBJ whole genome shotgun (WGS) entry which is preliminary data.</text>
</comment>
<organism evidence="7 8">
    <name type="scientific">Actinopolymorpha pittospori</name>
    <dbReference type="NCBI Taxonomy" id="648752"/>
    <lineage>
        <taxon>Bacteria</taxon>
        <taxon>Bacillati</taxon>
        <taxon>Actinomycetota</taxon>
        <taxon>Actinomycetes</taxon>
        <taxon>Propionibacteriales</taxon>
        <taxon>Actinopolymorphaceae</taxon>
        <taxon>Actinopolymorpha</taxon>
    </lineage>
</organism>
<feature type="transmembrane region" description="Helical" evidence="5">
    <location>
        <begin position="441"/>
        <end position="464"/>
    </location>
</feature>
<proteinExistence type="predicted"/>
<sequence>MTAFAFGAAALLVAVGVWWFVPALRAWPPSLGLLVAVFTVIPPHETVALGLGADDVLFLIGLVLLLPHALRRGALDRVPYGRLLAVGVGLLAAGATVSASVNAETLPETMGLLFRGPGRVLLYAAMVLVVIGQAPPDRTRWVVARGLAGVGTFESVFSLVAYLVGFPGGFGLQAAQGNTSLVGEIPGRVTGTLDLSPNFLGALLVLSIPVSLGIALDATSRAQRLGWSVCVVAQVVTLVLTYTRSSLAVTLLACAVLIALRGRLRWLVAGAAVVVGVLVLVPPAFERIASDRTDRMALYTSALRVFLRHPLAGVGPGEQAAFTAADPEGYRTTSFGVAGNNAHNTVLLAAAENGVLGLLGAFLLNVALALVAIAVIRRARAIAAAAGLPGAGDLAPSVSGPASRPRWWPLGRRGAAAPPGEPLGIGVAVLAFLVQGMANNLFTVTLTASALVMLIGGCALPWLLGRPGEGRRPLDQRLPASQKV</sequence>
<feature type="transmembrane region" description="Helical" evidence="5">
    <location>
        <begin position="47"/>
        <end position="70"/>
    </location>
</feature>
<dbReference type="EMBL" id="JADBEM010000001">
    <property type="protein sequence ID" value="MBE1605133.1"/>
    <property type="molecule type" value="Genomic_DNA"/>
</dbReference>
<feature type="transmembrane region" description="Helical" evidence="5">
    <location>
        <begin position="231"/>
        <end position="260"/>
    </location>
</feature>
<evidence type="ECO:0000256" key="4">
    <source>
        <dbReference type="ARBA" id="ARBA00023136"/>
    </source>
</evidence>
<accession>A0A927RJ11</accession>
<keyword evidence="2 5" id="KW-0812">Transmembrane</keyword>
<feature type="transmembrane region" description="Helical" evidence="5">
    <location>
        <begin position="143"/>
        <end position="164"/>
    </location>
</feature>
<name>A0A927RJ11_9ACTN</name>